<name>A0AAV4LM63_BABCB</name>
<evidence type="ECO:0000313" key="4">
    <source>
        <dbReference type="Proteomes" id="UP001497744"/>
    </source>
</evidence>
<keyword evidence="4" id="KW-1185">Reference proteome</keyword>
<feature type="compositionally biased region" description="Low complexity" evidence="1">
    <location>
        <begin position="156"/>
        <end position="165"/>
    </location>
</feature>
<dbReference type="EMBL" id="BPLF01000001">
    <property type="protein sequence ID" value="GIX60827.1"/>
    <property type="molecule type" value="Genomic_DNA"/>
</dbReference>
<gene>
    <name evidence="3" type="ORF">BcabD6B2_02620</name>
</gene>
<accession>A0AAV4LM63</accession>
<dbReference type="GeneID" id="94192310"/>
<feature type="region of interest" description="Disordered" evidence="1">
    <location>
        <begin position="154"/>
        <end position="178"/>
    </location>
</feature>
<keyword evidence="2" id="KW-0472">Membrane</keyword>
<protein>
    <submittedName>
        <fullName evidence="3">Peptidase C13</fullName>
    </submittedName>
</protein>
<organism evidence="3 4">
    <name type="scientific">Babesia caballi</name>
    <dbReference type="NCBI Taxonomy" id="5871"/>
    <lineage>
        <taxon>Eukaryota</taxon>
        <taxon>Sar</taxon>
        <taxon>Alveolata</taxon>
        <taxon>Apicomplexa</taxon>
        <taxon>Aconoidasida</taxon>
        <taxon>Piroplasmida</taxon>
        <taxon>Babesiidae</taxon>
        <taxon>Babesia</taxon>
    </lineage>
</organism>
<evidence type="ECO:0000256" key="2">
    <source>
        <dbReference type="SAM" id="Phobius"/>
    </source>
</evidence>
<keyword evidence="2" id="KW-1133">Transmembrane helix</keyword>
<dbReference type="RefSeq" id="XP_067712898.1">
    <property type="nucleotide sequence ID" value="XM_067856797.1"/>
</dbReference>
<proteinExistence type="predicted"/>
<comment type="caution">
    <text evidence="3">The sequence shown here is derived from an EMBL/GenBank/DDBJ whole genome shotgun (WGS) entry which is preliminary data.</text>
</comment>
<evidence type="ECO:0000313" key="3">
    <source>
        <dbReference type="EMBL" id="GIX60827.1"/>
    </source>
</evidence>
<feature type="transmembrane region" description="Helical" evidence="2">
    <location>
        <begin position="25"/>
        <end position="43"/>
    </location>
</feature>
<reference evidence="3 4" key="1">
    <citation type="submission" date="2021-06" db="EMBL/GenBank/DDBJ databases">
        <title>Genome sequence of Babesia caballi.</title>
        <authorList>
            <person name="Yamagishi J."/>
            <person name="Kidaka T."/>
            <person name="Ochi A."/>
        </authorList>
    </citation>
    <scope>NUCLEOTIDE SEQUENCE [LARGE SCALE GENOMIC DNA]</scope>
    <source>
        <strain evidence="3">USDA-D6B2</strain>
    </source>
</reference>
<evidence type="ECO:0000256" key="1">
    <source>
        <dbReference type="SAM" id="MobiDB-lite"/>
    </source>
</evidence>
<sequence length="178" mass="18402">MASFGMLSNFHKALNSSIRAPFGDYVYYCILAAIVIFVIGLVMKCTGTVDGYSTYLYFISFMCLLAAVLMATFNKIPRDHLSTGSLDGSYDPLLNSGTGIVLDGQAVNEQAAATPSGSYFAGHGVDGQAVGEQAAATPSGSYFAGHGVDGQAVGEDASAASSSAHFADHSVDGHPVNQ</sequence>
<keyword evidence="2" id="KW-0812">Transmembrane</keyword>
<dbReference type="AlphaFoldDB" id="A0AAV4LM63"/>
<feature type="transmembrane region" description="Helical" evidence="2">
    <location>
        <begin position="55"/>
        <end position="73"/>
    </location>
</feature>
<dbReference type="Proteomes" id="UP001497744">
    <property type="component" value="Unassembled WGS sequence"/>
</dbReference>